<dbReference type="EMBL" id="JAVRHN010000020">
    <property type="protein sequence ID" value="MDT0688112.1"/>
    <property type="molecule type" value="Genomic_DNA"/>
</dbReference>
<dbReference type="RefSeq" id="WP_311501375.1">
    <property type="nucleotide sequence ID" value="NZ_JAVRHN010000020.1"/>
</dbReference>
<evidence type="ECO:0000313" key="2">
    <source>
        <dbReference type="EMBL" id="MDT0688112.1"/>
    </source>
</evidence>
<keyword evidence="3" id="KW-1185">Reference proteome</keyword>
<feature type="domain" description="Glycosyltransferase 2-like" evidence="1">
    <location>
        <begin position="24"/>
        <end position="151"/>
    </location>
</feature>
<dbReference type="GO" id="GO:0016757">
    <property type="term" value="F:glycosyltransferase activity"/>
    <property type="evidence" value="ECO:0007669"/>
    <property type="project" value="UniProtKB-KW"/>
</dbReference>
<comment type="caution">
    <text evidence="2">The sequence shown here is derived from an EMBL/GenBank/DDBJ whole genome shotgun (WGS) entry which is preliminary data.</text>
</comment>
<dbReference type="EC" id="2.4.-.-" evidence="2"/>
<accession>A0ABU3DWM4</accession>
<dbReference type="Proteomes" id="UP001253848">
    <property type="component" value="Unassembled WGS sequence"/>
</dbReference>
<dbReference type="PANTHER" id="PTHR43685:SF11">
    <property type="entry name" value="GLYCOSYLTRANSFERASE TAGX-RELATED"/>
    <property type="match status" value="1"/>
</dbReference>
<proteinExistence type="predicted"/>
<dbReference type="InterPro" id="IPR029044">
    <property type="entry name" value="Nucleotide-diphossugar_trans"/>
</dbReference>
<dbReference type="InterPro" id="IPR001173">
    <property type="entry name" value="Glyco_trans_2-like"/>
</dbReference>
<dbReference type="SUPFAM" id="SSF53448">
    <property type="entry name" value="Nucleotide-diphospho-sugar transferases"/>
    <property type="match status" value="1"/>
</dbReference>
<reference evidence="2 3" key="1">
    <citation type="submission" date="2023-09" db="EMBL/GenBank/DDBJ databases">
        <authorList>
            <person name="Rey-Velasco X."/>
        </authorList>
    </citation>
    <scope>NUCLEOTIDE SEQUENCE [LARGE SCALE GENOMIC DNA]</scope>
    <source>
        <strain evidence="2 3">F225</strain>
    </source>
</reference>
<keyword evidence="2" id="KW-0328">Glycosyltransferase</keyword>
<dbReference type="PANTHER" id="PTHR43685">
    <property type="entry name" value="GLYCOSYLTRANSFERASE"/>
    <property type="match status" value="1"/>
</dbReference>
<protein>
    <submittedName>
        <fullName evidence="2">Glycosyltransferase</fullName>
        <ecNumber evidence="2">2.4.-.-</ecNumber>
    </submittedName>
</protein>
<evidence type="ECO:0000259" key="1">
    <source>
        <dbReference type="Pfam" id="PF00535"/>
    </source>
</evidence>
<name>A0ABU3DWM4_9FLAO</name>
<dbReference type="Pfam" id="PF00535">
    <property type="entry name" value="Glycos_transf_2"/>
    <property type="match status" value="1"/>
</dbReference>
<sequence>MNERIPEFPPHIAALPDIERPLWSVIIPVYNCIYYLTQALESVLLQAPDQEVMHIEVVDDCSTDGDIEKLVKCIGKGRVGYYRQPENRGSLRNFETCINRSKGKYVHLLHGDDRVESGFYEEIESLFRDHPEAGAAFTNFNYIDHKGELVTIINKSMLEAPGIVPDFINQIGVKQLIQPPAMVVKRSTYEAVGSFYAVHFGEDWEMWARIGSRFPIACSPKCLASYRVGHGIGISHKSYLSGQNIKDIKKVINIIEQHLPENQRSRIKKKAYAYHAKFSVRVANTLLLFHRKAAFRQVQGAWSMSRDFVTLFWMLRFFAMYGLRYKQIEHILRNRKQMFIK</sequence>
<dbReference type="Gene3D" id="3.90.550.10">
    <property type="entry name" value="Spore Coat Polysaccharide Biosynthesis Protein SpsA, Chain A"/>
    <property type="match status" value="1"/>
</dbReference>
<dbReference type="InterPro" id="IPR050834">
    <property type="entry name" value="Glycosyltransf_2"/>
</dbReference>
<organism evidence="2 3">
    <name type="scientific">Autumnicola psychrophila</name>
    <dbReference type="NCBI Taxonomy" id="3075592"/>
    <lineage>
        <taxon>Bacteria</taxon>
        <taxon>Pseudomonadati</taxon>
        <taxon>Bacteroidota</taxon>
        <taxon>Flavobacteriia</taxon>
        <taxon>Flavobacteriales</taxon>
        <taxon>Flavobacteriaceae</taxon>
        <taxon>Autumnicola</taxon>
    </lineage>
</organism>
<evidence type="ECO:0000313" key="3">
    <source>
        <dbReference type="Proteomes" id="UP001253848"/>
    </source>
</evidence>
<gene>
    <name evidence="2" type="ORF">RM541_17225</name>
</gene>
<keyword evidence="2" id="KW-0808">Transferase</keyword>